<dbReference type="Pfam" id="PF00651">
    <property type="entry name" value="BTB"/>
    <property type="match status" value="1"/>
</dbReference>
<organism evidence="3 4">
    <name type="scientific">Friedmanniomyces simplex</name>
    <dbReference type="NCBI Taxonomy" id="329884"/>
    <lineage>
        <taxon>Eukaryota</taxon>
        <taxon>Fungi</taxon>
        <taxon>Dikarya</taxon>
        <taxon>Ascomycota</taxon>
        <taxon>Pezizomycotina</taxon>
        <taxon>Dothideomycetes</taxon>
        <taxon>Dothideomycetidae</taxon>
        <taxon>Mycosphaerellales</taxon>
        <taxon>Teratosphaeriaceae</taxon>
        <taxon>Friedmanniomyces</taxon>
    </lineage>
</organism>
<gene>
    <name evidence="3" type="ORF">B0A55_10985</name>
</gene>
<dbReference type="PANTHER" id="PTHR47843">
    <property type="entry name" value="BTB DOMAIN-CONTAINING PROTEIN-RELATED"/>
    <property type="match status" value="1"/>
</dbReference>
<dbReference type="InterPro" id="IPR011333">
    <property type="entry name" value="SKP1/BTB/POZ_sf"/>
</dbReference>
<dbReference type="Gene3D" id="3.30.710.10">
    <property type="entry name" value="Potassium Channel Kv1.1, Chain A"/>
    <property type="match status" value="1"/>
</dbReference>
<name>A0A4U0WN67_9PEZI</name>
<feature type="region of interest" description="Disordered" evidence="1">
    <location>
        <begin position="291"/>
        <end position="524"/>
    </location>
</feature>
<reference evidence="3 4" key="1">
    <citation type="submission" date="2017-03" db="EMBL/GenBank/DDBJ databases">
        <title>Genomes of endolithic fungi from Antarctica.</title>
        <authorList>
            <person name="Coleine C."/>
            <person name="Masonjones S."/>
            <person name="Stajich J.E."/>
        </authorList>
    </citation>
    <scope>NUCLEOTIDE SEQUENCE [LARGE SCALE GENOMIC DNA]</scope>
    <source>
        <strain evidence="3 4">CCFEE 5184</strain>
    </source>
</reference>
<sequence length="524" mass="57080">MGDAAPPSTTTPPSWSQTFNYYNPLHFRRPHHQRQPASAPVYSRDFAYANNEAVVLAQQPVMRAPRAEINAETSAKTFAELLSGPTVDIHVGPERKHWSLHRNLLCHHSSYFETEFEGHEVPKGGKRDGDNKLELPEDDPKGFQLLVKWLYQGQLEDSSILTEEEKYEYAVACHKLYVLCDKFDMIHLKNLAMDLYRANLNAAQLVPDADEINEIYRVSPTGSPFRTLMTKIAARQIMDPDVDKDAGTYRKCFQDNSDFAVEMVNAIRYMSGGMLFDDPTEGLECAYHDHSDGSKCGGEARAEVKPLVNGTGKRSSENRRGDFRGNMSSQDEGPKPSVAKRQLPAELSAEKRTPRKLNVQPPKSPTPKPPAKRQANGHAPSTPPRAQPTAPSQANTVNGGPPKQHQALTNGHAPTTPAKAPPAAPNHAGTVNGGPPKLAQTPAKSAPPGNSVLGKRRATDGTSKPTHTAPEGQRSSSHSVNGIVQQLNGTSGTSSDGSQSHAGANELPIRKVAPKLRRPQVNRA</sequence>
<feature type="domain" description="BTB" evidence="2">
    <location>
        <begin position="87"/>
        <end position="159"/>
    </location>
</feature>
<feature type="compositionally biased region" description="Basic and acidic residues" evidence="1">
    <location>
        <begin position="314"/>
        <end position="323"/>
    </location>
</feature>
<dbReference type="OrthoDB" id="194443at2759"/>
<proteinExistence type="predicted"/>
<dbReference type="PROSITE" id="PS50097">
    <property type="entry name" value="BTB"/>
    <property type="match status" value="1"/>
</dbReference>
<dbReference type="CDD" id="cd18186">
    <property type="entry name" value="BTB_POZ_ZBTB_KLHL-like"/>
    <property type="match status" value="1"/>
</dbReference>
<feature type="compositionally biased region" description="Basic residues" evidence="1">
    <location>
        <begin position="512"/>
        <end position="524"/>
    </location>
</feature>
<protein>
    <recommendedName>
        <fullName evidence="2">BTB domain-containing protein</fullName>
    </recommendedName>
</protein>
<dbReference type="STRING" id="329884.A0A4U0WN67"/>
<dbReference type="AlphaFoldDB" id="A0A4U0WN67"/>
<dbReference type="SUPFAM" id="SSF54695">
    <property type="entry name" value="POZ domain"/>
    <property type="match status" value="1"/>
</dbReference>
<dbReference type="PANTHER" id="PTHR47843:SF2">
    <property type="entry name" value="BTB DOMAIN-CONTAINING PROTEIN"/>
    <property type="match status" value="1"/>
</dbReference>
<evidence type="ECO:0000259" key="2">
    <source>
        <dbReference type="PROSITE" id="PS50097"/>
    </source>
</evidence>
<dbReference type="Proteomes" id="UP000309340">
    <property type="component" value="Unassembled WGS sequence"/>
</dbReference>
<feature type="compositionally biased region" description="Low complexity" evidence="1">
    <location>
        <begin position="489"/>
        <end position="500"/>
    </location>
</feature>
<evidence type="ECO:0000256" key="1">
    <source>
        <dbReference type="SAM" id="MobiDB-lite"/>
    </source>
</evidence>
<dbReference type="EMBL" id="NAJQ01000908">
    <property type="protein sequence ID" value="TKA63796.1"/>
    <property type="molecule type" value="Genomic_DNA"/>
</dbReference>
<accession>A0A4U0WN67</accession>
<dbReference type="InterPro" id="IPR000210">
    <property type="entry name" value="BTB/POZ_dom"/>
</dbReference>
<feature type="compositionally biased region" description="Polar residues" evidence="1">
    <location>
        <begin position="389"/>
        <end position="398"/>
    </location>
</feature>
<dbReference type="SMART" id="SM00225">
    <property type="entry name" value="BTB"/>
    <property type="match status" value="1"/>
</dbReference>
<comment type="caution">
    <text evidence="3">The sequence shown here is derived from an EMBL/GenBank/DDBJ whole genome shotgun (WGS) entry which is preliminary data.</text>
</comment>
<evidence type="ECO:0000313" key="4">
    <source>
        <dbReference type="Proteomes" id="UP000309340"/>
    </source>
</evidence>
<keyword evidence="4" id="KW-1185">Reference proteome</keyword>
<feature type="compositionally biased region" description="Polar residues" evidence="1">
    <location>
        <begin position="473"/>
        <end position="488"/>
    </location>
</feature>
<feature type="compositionally biased region" description="Basic and acidic residues" evidence="1">
    <location>
        <begin position="291"/>
        <end position="304"/>
    </location>
</feature>
<evidence type="ECO:0000313" key="3">
    <source>
        <dbReference type="EMBL" id="TKA63796.1"/>
    </source>
</evidence>